<evidence type="ECO:0000313" key="1">
    <source>
        <dbReference type="EMBL" id="SAL86088.1"/>
    </source>
</evidence>
<keyword evidence="2" id="KW-1185">Reference proteome</keyword>
<dbReference type="AlphaFoldDB" id="A0A158KY56"/>
<evidence type="ECO:0000313" key="2">
    <source>
        <dbReference type="Proteomes" id="UP000054925"/>
    </source>
</evidence>
<accession>A0A158KY56</accession>
<organism evidence="1 2">
    <name type="scientific">Caballeronia terrestris</name>
    <dbReference type="NCBI Taxonomy" id="1226301"/>
    <lineage>
        <taxon>Bacteria</taxon>
        <taxon>Pseudomonadati</taxon>
        <taxon>Pseudomonadota</taxon>
        <taxon>Betaproteobacteria</taxon>
        <taxon>Burkholderiales</taxon>
        <taxon>Burkholderiaceae</taxon>
        <taxon>Caballeronia</taxon>
    </lineage>
</organism>
<dbReference type="EMBL" id="FCOL02000215">
    <property type="protein sequence ID" value="SAL86088.1"/>
    <property type="molecule type" value="Genomic_DNA"/>
</dbReference>
<protein>
    <submittedName>
        <fullName evidence="1">Uncharacterized protein</fullName>
    </submittedName>
</protein>
<sequence>MSATVQRYANRPSASQQCVPRADACASGFKGPLAPSSRHHKSETVQIHHYASAHPHPARSAQVRPCPPSQPINLHSLATFRPRWTTPRFPPIEAYSTPANTRDRALTLLRINSRHRITLNGSSHRSQEERSGPQHLIALGRSASHLTPALSWAVVVSLHCAFSLNLRGEGRHGCADAQSDGPIVKYDVDAQIGVLIQERLEGWQDMQPGERDLLGEGVDVALRMGTLDVLHEAKRPLRR</sequence>
<reference evidence="1" key="1">
    <citation type="submission" date="2016-01" db="EMBL/GenBank/DDBJ databases">
        <authorList>
            <person name="Peeters C."/>
        </authorList>
    </citation>
    <scope>NUCLEOTIDE SEQUENCE [LARGE SCALE GENOMIC DNA]</scope>
    <source>
        <strain evidence="1">LMG 22937</strain>
    </source>
</reference>
<comment type="caution">
    <text evidence="1">The sequence shown here is derived from an EMBL/GenBank/DDBJ whole genome shotgun (WGS) entry which is preliminary data.</text>
</comment>
<proteinExistence type="predicted"/>
<name>A0A158KY56_9BURK</name>
<dbReference type="Proteomes" id="UP000054925">
    <property type="component" value="Unassembled WGS sequence"/>
</dbReference>
<gene>
    <name evidence="1" type="ORF">AWB67_07110</name>
</gene>